<dbReference type="InterPro" id="IPR038696">
    <property type="entry name" value="IalB_sf"/>
</dbReference>
<dbReference type="STRING" id="1480615.AWJ14_00850"/>
<evidence type="ECO:0000313" key="2">
    <source>
        <dbReference type="EMBL" id="OCW57429.1"/>
    </source>
</evidence>
<dbReference type="Pfam" id="PF06776">
    <property type="entry name" value="IalB"/>
    <property type="match status" value="1"/>
</dbReference>
<feature type="signal peptide" evidence="1">
    <location>
        <begin position="1"/>
        <end position="25"/>
    </location>
</feature>
<accession>A0A1C1YVF0</accession>
<sequence length="200" mass="20609">MMLNNMRYFLASLLVSGSIAAAALAQQPTQGLASEANSPEVTTASYGDWVLRCARLPLAGTDEAAPGEACEVIVSMFVQGQAEPVAQLAIGYKLEEAAGLVATAVLPSNIGIPGSVQVVSNASVDGDGAGVIALQWTRCMGGRCFATTPLTEEEIAGLRPDDRNAEGAVRFETAAGQVVSIPVPWKGFESALAALKATKT</sequence>
<dbReference type="InterPro" id="IPR010642">
    <property type="entry name" value="Invasion_prot_B"/>
</dbReference>
<keyword evidence="1" id="KW-0732">Signal</keyword>
<organism evidence="2 3">
    <name type="scientific">Hoeflea olei</name>
    <dbReference type="NCBI Taxonomy" id="1480615"/>
    <lineage>
        <taxon>Bacteria</taxon>
        <taxon>Pseudomonadati</taxon>
        <taxon>Pseudomonadota</taxon>
        <taxon>Alphaproteobacteria</taxon>
        <taxon>Hyphomicrobiales</taxon>
        <taxon>Rhizobiaceae</taxon>
        <taxon>Hoeflea</taxon>
    </lineage>
</organism>
<comment type="caution">
    <text evidence="2">The sequence shown here is derived from an EMBL/GenBank/DDBJ whole genome shotgun (WGS) entry which is preliminary data.</text>
</comment>
<evidence type="ECO:0000313" key="3">
    <source>
        <dbReference type="Proteomes" id="UP000094795"/>
    </source>
</evidence>
<dbReference type="AlphaFoldDB" id="A0A1C1YVF0"/>
<dbReference type="OrthoDB" id="8454302at2"/>
<feature type="chain" id="PRO_5008656476" description="Invasion protein" evidence="1">
    <location>
        <begin position="26"/>
        <end position="200"/>
    </location>
</feature>
<protein>
    <recommendedName>
        <fullName evidence="4">Invasion protein</fullName>
    </recommendedName>
</protein>
<reference evidence="2 3" key="1">
    <citation type="submission" date="2015-12" db="EMBL/GenBank/DDBJ databases">
        <authorList>
            <person name="Shamseldin A."/>
            <person name="Moawad H."/>
            <person name="Abd El-Rahim W.M."/>
            <person name="Sadowsky M.J."/>
        </authorList>
    </citation>
    <scope>NUCLEOTIDE SEQUENCE [LARGE SCALE GENOMIC DNA]</scope>
    <source>
        <strain evidence="2 3">JC234</strain>
    </source>
</reference>
<evidence type="ECO:0008006" key="4">
    <source>
        <dbReference type="Google" id="ProtNLM"/>
    </source>
</evidence>
<dbReference type="RefSeq" id="WP_066179091.1">
    <property type="nucleotide sequence ID" value="NZ_LQZT01000015.1"/>
</dbReference>
<name>A0A1C1YVF0_9HYPH</name>
<proteinExistence type="predicted"/>
<dbReference type="Proteomes" id="UP000094795">
    <property type="component" value="Unassembled WGS sequence"/>
</dbReference>
<gene>
    <name evidence="2" type="ORF">AWJ14_00850</name>
</gene>
<keyword evidence="3" id="KW-1185">Reference proteome</keyword>
<dbReference type="Gene3D" id="2.60.40.1880">
    <property type="entry name" value="Invasion associated locus B (IalB) protein"/>
    <property type="match status" value="1"/>
</dbReference>
<dbReference type="EMBL" id="LQZT01000015">
    <property type="protein sequence ID" value="OCW57429.1"/>
    <property type="molecule type" value="Genomic_DNA"/>
</dbReference>
<evidence type="ECO:0000256" key="1">
    <source>
        <dbReference type="SAM" id="SignalP"/>
    </source>
</evidence>